<reference evidence="1" key="1">
    <citation type="submission" date="2022-11" db="EMBL/GenBank/DDBJ databases">
        <title>Candidatus Alkanophaga archaea from heated hydrothermal vent sediment oxidize petroleum alkanes.</title>
        <authorList>
            <person name="Zehnle H."/>
            <person name="Laso-Perez R."/>
            <person name="Lipp J."/>
            <person name="Teske A."/>
            <person name="Wegener G."/>
        </authorList>
    </citation>
    <scope>NUCLEOTIDE SEQUENCE</scope>
    <source>
        <strain evidence="1">MCA70</strain>
    </source>
</reference>
<organism evidence="1 2">
    <name type="scientific">Candidatus Thermodesulfobacterium syntrophicum</name>
    <dbReference type="NCBI Taxonomy" id="3060442"/>
    <lineage>
        <taxon>Bacteria</taxon>
        <taxon>Pseudomonadati</taxon>
        <taxon>Thermodesulfobacteriota</taxon>
        <taxon>Thermodesulfobacteria</taxon>
        <taxon>Thermodesulfobacteriales</taxon>
        <taxon>Thermodesulfobacteriaceae</taxon>
        <taxon>Thermodesulfobacterium</taxon>
    </lineage>
</organism>
<proteinExistence type="predicted"/>
<name>A0AAE3P389_9BACT</name>
<comment type="caution">
    <text evidence="1">The sequence shown here is derived from an EMBL/GenBank/DDBJ whole genome shotgun (WGS) entry which is preliminary data.</text>
</comment>
<dbReference type="Gene3D" id="3.30.1490.300">
    <property type="match status" value="1"/>
</dbReference>
<dbReference type="PANTHER" id="PTHR32432">
    <property type="entry name" value="CELL DIVISION PROTEIN FTSA-RELATED"/>
    <property type="match status" value="1"/>
</dbReference>
<evidence type="ECO:0000313" key="2">
    <source>
        <dbReference type="Proteomes" id="UP001144110"/>
    </source>
</evidence>
<protein>
    <submittedName>
        <fullName evidence="1">Type IV pilus assembly protein</fullName>
    </submittedName>
</protein>
<dbReference type="InterPro" id="IPR043129">
    <property type="entry name" value="ATPase_NBD"/>
</dbReference>
<evidence type="ECO:0000313" key="1">
    <source>
        <dbReference type="EMBL" id="MDF2953078.1"/>
    </source>
</evidence>
<dbReference type="SUPFAM" id="SSF53067">
    <property type="entry name" value="Actin-like ATPase domain"/>
    <property type="match status" value="1"/>
</dbReference>
<dbReference type="Proteomes" id="UP001144110">
    <property type="component" value="Unassembled WGS sequence"/>
</dbReference>
<dbReference type="Pfam" id="PF11104">
    <property type="entry name" value="PilM_2"/>
    <property type="match status" value="1"/>
</dbReference>
<sequence>MIDKIFSKVIKTITTSGSRKKGILAFDLGIHSIKIAEVQIIKDEPVLTNFIQGRTYKNVIINGIINDFQYLVSNLKNILDVFNTNITTVNISLPYDLVIFDSFNSQHIPNEDEIKNKINEEIPYKIEDVYYSYYIIPKKDFYQIFYLVAKKEIIEQYEALINNLDYKANNIDADFINLHNLTEILYGEKSKVIVDWGSSKIKLLFCEKEFPIYNRELFNLGIKNLKKKIIKELKVDEDTAETLIVNPEKNNYLQLKDIYKNYIKEILEELDATIKFVSGKFNLSIENIFLVGGGARIPNICNIFSEYLKINTRLIELEKHIKFSNNFDPEYIKVVNTQGAIAAATALRDFI</sequence>
<accession>A0AAE3P389</accession>
<dbReference type="Gene3D" id="3.30.420.40">
    <property type="match status" value="2"/>
</dbReference>
<gene>
    <name evidence="1" type="ORF">OD816_000323</name>
</gene>
<dbReference type="InterPro" id="IPR005883">
    <property type="entry name" value="PilM"/>
</dbReference>
<dbReference type="InterPro" id="IPR050696">
    <property type="entry name" value="FtsA/MreB"/>
</dbReference>
<dbReference type="AlphaFoldDB" id="A0AAE3P389"/>
<dbReference type="PANTHER" id="PTHR32432:SF3">
    <property type="entry name" value="ETHANOLAMINE UTILIZATION PROTEIN EUTJ"/>
    <property type="match status" value="1"/>
</dbReference>
<dbReference type="EMBL" id="JAPHEG010000001">
    <property type="protein sequence ID" value="MDF2953078.1"/>
    <property type="molecule type" value="Genomic_DNA"/>
</dbReference>